<dbReference type="InterPro" id="IPR010482">
    <property type="entry name" value="TECPR1-like_DysF"/>
</dbReference>
<sequence length="491" mass="54508">MSGIDYITIPSSATPLLSQDSESRTPSIKTAPKHVTTLPKTHRRADSTLHRRSLSQSSPSPVGRRSTFSPPTSPAKASPSYAASLIPQVLMSTLPTGAANPPARKGSIAYLSSKDPLSIPTTSVNFKRFIEVVGPVFWLQDRLEEIILWKRGARKTGVWIAVYVLLCAFPRIFFVLPHFALIAIIMATYTMKPTGLTASAPPQSADEHAPPGHTSVGIDVYQSNVQAIQNLMGFVADVYDYVLVPYVLPYLAPSSSIYARGHRYQHLVLTSLVVTFLPCVFLVSLPNLPVRCICLAGGLTPWICLHPRVRGARLPSIKQCRVLAARSIDSNNLLDEVWRSPMREVELWENERLDPSVDLTKGAQVFVDTLGFSKSALRAGVDRAAWTRGRDGWSDVGKDGYVSSNLTFSLSPGWRFVETEDWRPDLLAEWSGVGADDDGWVYTNDAWQEMSPVAEDDKVTRRRRWTRRIWYCGIQSEQERHKQIDSSSLSG</sequence>
<feature type="compositionally biased region" description="Polar residues" evidence="5">
    <location>
        <begin position="9"/>
        <end position="28"/>
    </location>
</feature>
<evidence type="ECO:0000256" key="5">
    <source>
        <dbReference type="SAM" id="MobiDB-lite"/>
    </source>
</evidence>
<feature type="transmembrane region" description="Helical" evidence="6">
    <location>
        <begin position="158"/>
        <end position="187"/>
    </location>
</feature>
<feature type="compositionally biased region" description="Low complexity" evidence="5">
    <location>
        <begin position="66"/>
        <end position="79"/>
    </location>
</feature>
<feature type="transmembrane region" description="Helical" evidence="6">
    <location>
        <begin position="264"/>
        <end position="285"/>
    </location>
</feature>
<dbReference type="Pfam" id="PF06398">
    <property type="entry name" value="Pex24p"/>
    <property type="match status" value="1"/>
</dbReference>
<evidence type="ECO:0000256" key="6">
    <source>
        <dbReference type="SAM" id="Phobius"/>
    </source>
</evidence>
<proteinExistence type="predicted"/>
<evidence type="ECO:0000256" key="3">
    <source>
        <dbReference type="ARBA" id="ARBA00022989"/>
    </source>
</evidence>
<dbReference type="GO" id="GO:0005778">
    <property type="term" value="C:peroxisomal membrane"/>
    <property type="evidence" value="ECO:0007669"/>
    <property type="project" value="UniProtKB-ARBA"/>
</dbReference>
<dbReference type="Proteomes" id="UP000054144">
    <property type="component" value="Unassembled WGS sequence"/>
</dbReference>
<dbReference type="GO" id="GO:0007031">
    <property type="term" value="P:peroxisome organization"/>
    <property type="evidence" value="ECO:0007669"/>
    <property type="project" value="TreeGrafter"/>
</dbReference>
<dbReference type="EMBL" id="KN881650">
    <property type="protein sequence ID" value="KIY51547.1"/>
    <property type="molecule type" value="Genomic_DNA"/>
</dbReference>
<dbReference type="PANTHER" id="PTHR28304:SF2">
    <property type="entry name" value="PEROXISOMAL MEMBRANE PROTEIN PEX29"/>
    <property type="match status" value="1"/>
</dbReference>
<dbReference type="InterPro" id="IPR052816">
    <property type="entry name" value="Peroxisomal_Membrane_PEX28-32"/>
</dbReference>
<keyword evidence="3 6" id="KW-1133">Transmembrane helix</keyword>
<dbReference type="PANTHER" id="PTHR28304">
    <property type="entry name" value="PEROXISOMAL MEMBRANE PROTEIN PEX29"/>
    <property type="match status" value="1"/>
</dbReference>
<name>A0A0D7AIX3_9AGAR</name>
<protein>
    <recommendedName>
        <fullName evidence="7">TECPR1-like DysF domain-containing protein</fullName>
    </recommendedName>
</protein>
<feature type="domain" description="TECPR1-like DysF" evidence="7">
    <location>
        <begin position="116"/>
        <end position="315"/>
    </location>
</feature>
<evidence type="ECO:0000313" key="9">
    <source>
        <dbReference type="Proteomes" id="UP000054144"/>
    </source>
</evidence>
<keyword evidence="4 6" id="KW-0472">Membrane</keyword>
<organism evidence="8 9">
    <name type="scientific">Fistulina hepatica ATCC 64428</name>
    <dbReference type="NCBI Taxonomy" id="1128425"/>
    <lineage>
        <taxon>Eukaryota</taxon>
        <taxon>Fungi</taxon>
        <taxon>Dikarya</taxon>
        <taxon>Basidiomycota</taxon>
        <taxon>Agaricomycotina</taxon>
        <taxon>Agaricomycetes</taxon>
        <taxon>Agaricomycetidae</taxon>
        <taxon>Agaricales</taxon>
        <taxon>Fistulinaceae</taxon>
        <taxon>Fistulina</taxon>
    </lineage>
</organism>
<evidence type="ECO:0000259" key="7">
    <source>
        <dbReference type="Pfam" id="PF06398"/>
    </source>
</evidence>
<keyword evidence="9" id="KW-1185">Reference proteome</keyword>
<gene>
    <name evidence="8" type="ORF">FISHEDRAFT_36919</name>
</gene>
<accession>A0A0D7AIX3</accession>
<comment type="subcellular location">
    <subcellularLocation>
        <location evidence="1">Membrane</location>
        <topology evidence="1">Multi-pass membrane protein</topology>
    </subcellularLocation>
</comment>
<feature type="region of interest" description="Disordered" evidence="5">
    <location>
        <begin position="1"/>
        <end position="79"/>
    </location>
</feature>
<keyword evidence="2 6" id="KW-0812">Transmembrane</keyword>
<dbReference type="AlphaFoldDB" id="A0A0D7AIX3"/>
<evidence type="ECO:0000256" key="4">
    <source>
        <dbReference type="ARBA" id="ARBA00023136"/>
    </source>
</evidence>
<evidence type="ECO:0000256" key="2">
    <source>
        <dbReference type="ARBA" id="ARBA00022692"/>
    </source>
</evidence>
<evidence type="ECO:0000313" key="8">
    <source>
        <dbReference type="EMBL" id="KIY51547.1"/>
    </source>
</evidence>
<evidence type="ECO:0000256" key="1">
    <source>
        <dbReference type="ARBA" id="ARBA00004141"/>
    </source>
</evidence>
<dbReference type="OrthoDB" id="74314at2759"/>
<reference evidence="8 9" key="1">
    <citation type="journal article" date="2015" name="Fungal Genet. Biol.">
        <title>Evolution of novel wood decay mechanisms in Agaricales revealed by the genome sequences of Fistulina hepatica and Cylindrobasidium torrendii.</title>
        <authorList>
            <person name="Floudas D."/>
            <person name="Held B.W."/>
            <person name="Riley R."/>
            <person name="Nagy L.G."/>
            <person name="Koehler G."/>
            <person name="Ransdell A.S."/>
            <person name="Younus H."/>
            <person name="Chow J."/>
            <person name="Chiniquy J."/>
            <person name="Lipzen A."/>
            <person name="Tritt A."/>
            <person name="Sun H."/>
            <person name="Haridas S."/>
            <person name="LaButti K."/>
            <person name="Ohm R.A."/>
            <person name="Kues U."/>
            <person name="Blanchette R.A."/>
            <person name="Grigoriev I.V."/>
            <person name="Minto R.E."/>
            <person name="Hibbett D.S."/>
        </authorList>
    </citation>
    <scope>NUCLEOTIDE SEQUENCE [LARGE SCALE GENOMIC DNA]</scope>
    <source>
        <strain evidence="8 9">ATCC 64428</strain>
    </source>
</reference>